<protein>
    <submittedName>
        <fullName evidence="4">Dishevelled associated activator of morphogenesis 2</fullName>
    </submittedName>
</protein>
<dbReference type="PANTHER" id="PTHR45725:SF1">
    <property type="entry name" value="DISHEVELLED ASSOCIATED ACTIVATOR OF MORPHOGENESIS, ISOFORM D"/>
    <property type="match status" value="1"/>
</dbReference>
<feature type="compositionally biased region" description="Basic and acidic residues" evidence="2">
    <location>
        <begin position="437"/>
        <end position="451"/>
    </location>
</feature>
<organism evidence="4 5">
    <name type="scientific">Physocladia obscura</name>
    <dbReference type="NCBI Taxonomy" id="109957"/>
    <lineage>
        <taxon>Eukaryota</taxon>
        <taxon>Fungi</taxon>
        <taxon>Fungi incertae sedis</taxon>
        <taxon>Chytridiomycota</taxon>
        <taxon>Chytridiomycota incertae sedis</taxon>
        <taxon>Chytridiomycetes</taxon>
        <taxon>Chytridiales</taxon>
        <taxon>Chytriomycetaceae</taxon>
        <taxon>Physocladia</taxon>
    </lineage>
</organism>
<dbReference type="Gene3D" id="1.20.58.2220">
    <property type="entry name" value="Formin, FH2 domain"/>
    <property type="match status" value="1"/>
</dbReference>
<keyword evidence="1" id="KW-0175">Coiled coil</keyword>
<name>A0AAD5SQH7_9FUNG</name>
<proteinExistence type="predicted"/>
<sequence>MLPPKPTNLSTKPLKSLNWTKIPPIKIKETVFATLDDTEVLEQLKDSYTEFEDLFAAKELKEMKKDSTKGSSESIDIMLRAIKMPPSEIARAVENCDLSTLKQFIVSELLKFVPTEDEISILKQYTNDTVDSEIFLAPAEKFFLETSRIAHYEQKLRAMYFQSSFEELLDDAENMISWLKRATWDVRDSKKLKELLKVVLALGNYMNGGQRGGAYGFKLNTILKLGDTKSTVSMRKHTLLHYLTDLIPRKFPEIVGFQDELSHVDDGARVTIPQIRQIVNTIRDNLNSNKGLLAKLEKDAQGGTGFFETLSKFYGTAFETYQDLDARFKNAEKEFESLVILFGEDTRTTTPEEFFGIFKQFLAAYNLAKLENEMAAAKLIEDEKKEAVKRNMEERRKKKLHIRQKDASTAVDADGPLDDLISAIRTGKAFGGFSDAPSRKRAGDRADRSDRQIQSSIRDSQLSTQAFSPSGNAGSTNAISTERKGSLYAIASQIDISARKHDQVSAGGKTRELGASKSSTSTLNSAVGGSGSLEALSGGRYNSTEKDMSGRNRNDSRGRSPLRE</sequence>
<feature type="region of interest" description="Disordered" evidence="2">
    <location>
        <begin position="498"/>
        <end position="564"/>
    </location>
</feature>
<feature type="compositionally biased region" description="Basic and acidic residues" evidence="2">
    <location>
        <begin position="498"/>
        <end position="514"/>
    </location>
</feature>
<dbReference type="Proteomes" id="UP001211907">
    <property type="component" value="Unassembled WGS sequence"/>
</dbReference>
<evidence type="ECO:0000313" key="5">
    <source>
        <dbReference type="Proteomes" id="UP001211907"/>
    </source>
</evidence>
<dbReference type="InterPro" id="IPR042201">
    <property type="entry name" value="FH2_Formin_sf"/>
</dbReference>
<feature type="coiled-coil region" evidence="1">
    <location>
        <begin position="367"/>
        <end position="397"/>
    </location>
</feature>
<feature type="region of interest" description="Disordered" evidence="2">
    <location>
        <begin position="432"/>
        <end position="479"/>
    </location>
</feature>
<dbReference type="Gene3D" id="6.10.30.50">
    <property type="match status" value="1"/>
</dbReference>
<dbReference type="SMART" id="SM00498">
    <property type="entry name" value="FH2"/>
    <property type="match status" value="1"/>
</dbReference>
<accession>A0AAD5SQH7</accession>
<dbReference type="PANTHER" id="PTHR45725">
    <property type="entry name" value="FORMIN HOMOLOGY 2 FAMILY MEMBER"/>
    <property type="match status" value="1"/>
</dbReference>
<reference evidence="4" key="1">
    <citation type="submission" date="2020-05" db="EMBL/GenBank/DDBJ databases">
        <title>Phylogenomic resolution of chytrid fungi.</title>
        <authorList>
            <person name="Stajich J.E."/>
            <person name="Amses K."/>
            <person name="Simmons R."/>
            <person name="Seto K."/>
            <person name="Myers J."/>
            <person name="Bonds A."/>
            <person name="Quandt C.A."/>
            <person name="Barry K."/>
            <person name="Liu P."/>
            <person name="Grigoriev I."/>
            <person name="Longcore J.E."/>
            <person name="James T.Y."/>
        </authorList>
    </citation>
    <scope>NUCLEOTIDE SEQUENCE</scope>
    <source>
        <strain evidence="4">JEL0513</strain>
    </source>
</reference>
<keyword evidence="5" id="KW-1185">Reference proteome</keyword>
<evidence type="ECO:0000256" key="1">
    <source>
        <dbReference type="SAM" id="Coils"/>
    </source>
</evidence>
<comment type="caution">
    <text evidence="4">The sequence shown here is derived from an EMBL/GenBank/DDBJ whole genome shotgun (WGS) entry which is preliminary data.</text>
</comment>
<dbReference type="Pfam" id="PF02181">
    <property type="entry name" value="FH2"/>
    <property type="match status" value="1"/>
</dbReference>
<evidence type="ECO:0000256" key="2">
    <source>
        <dbReference type="SAM" id="MobiDB-lite"/>
    </source>
</evidence>
<feature type="domain" description="FH2" evidence="3">
    <location>
        <begin position="4"/>
        <end position="391"/>
    </location>
</feature>
<dbReference type="InterPro" id="IPR015425">
    <property type="entry name" value="FH2_Formin"/>
</dbReference>
<evidence type="ECO:0000313" key="4">
    <source>
        <dbReference type="EMBL" id="KAJ3087483.1"/>
    </source>
</evidence>
<gene>
    <name evidence="4" type="primary">DAAM2_2</name>
    <name evidence="4" type="ORF">HK100_008344</name>
</gene>
<dbReference type="AlphaFoldDB" id="A0AAD5SQH7"/>
<dbReference type="PROSITE" id="PS51444">
    <property type="entry name" value="FH2"/>
    <property type="match status" value="1"/>
</dbReference>
<dbReference type="SUPFAM" id="SSF101447">
    <property type="entry name" value="Formin homology 2 domain (FH2 domain)"/>
    <property type="match status" value="1"/>
</dbReference>
<feature type="compositionally biased region" description="Polar residues" evidence="2">
    <location>
        <begin position="452"/>
        <end position="479"/>
    </location>
</feature>
<evidence type="ECO:0000259" key="3">
    <source>
        <dbReference type="PROSITE" id="PS51444"/>
    </source>
</evidence>
<feature type="compositionally biased region" description="Basic and acidic residues" evidence="2">
    <location>
        <begin position="543"/>
        <end position="564"/>
    </location>
</feature>
<dbReference type="InterPro" id="IPR051425">
    <property type="entry name" value="Formin_Homology"/>
</dbReference>
<dbReference type="EMBL" id="JADGJH010004049">
    <property type="protein sequence ID" value="KAJ3087483.1"/>
    <property type="molecule type" value="Genomic_DNA"/>
</dbReference>